<feature type="region of interest" description="Disordered" evidence="1">
    <location>
        <begin position="391"/>
        <end position="442"/>
    </location>
</feature>
<gene>
    <name evidence="3" type="ORF">Plil01_000509000</name>
</gene>
<keyword evidence="2" id="KW-0472">Membrane</keyword>
<name>A0A9W6TJY4_9STRA</name>
<dbReference type="AlphaFoldDB" id="A0A9W6TJY4"/>
<dbReference type="OrthoDB" id="124604at2759"/>
<accession>A0A9W6TJY4</accession>
<evidence type="ECO:0000256" key="1">
    <source>
        <dbReference type="SAM" id="MobiDB-lite"/>
    </source>
</evidence>
<evidence type="ECO:0000256" key="2">
    <source>
        <dbReference type="SAM" id="Phobius"/>
    </source>
</evidence>
<keyword evidence="2" id="KW-0812">Transmembrane</keyword>
<keyword evidence="2" id="KW-1133">Transmembrane helix</keyword>
<sequence>MTDGGGGHWRGHFVLVELLADVDMRVDWDIHRAAMVAGALAILLAAVVPTPWESGAGLLLRVVGWAIGVVVFVLLALELSARLLLSWYGRRSKRLVGAINSLGDALGEFNDAYDASLALVKRAELASRGYRLGAGLLPPIGRLEASNADNNDDDGAEKTVNESTVKLNLRCLPLRRRLRKLNEHLQAITSTFLKEDDKKIPGFNTNMDTVNDTIDAQAPSLLLTALAKQRIRAVLLLESAVQSVLVRTFACACFQEHVESGDYIFRVLVSMRIEVDQLIHALHAWTIDLKTWNTTSGPAKALSSASEPDKPEGQRELQPSQPLKPRLFGVATHLQELRSSSETLSALVIAAQYELHSGNTAIKRVANSREAMQSMVQQVQEAWGRYESALSSLTSGNDSPQATPEKSQEEESHSESKPVTVASPSRVPTAEDPNYTVVFTGTSTGDEGFDLQALLNQQETDATTTPSPTPYFVRELRDVLAHRQALAQPGLTRQVEHDPPVLSLPSTQADRAPAPPPANAMFALPRAPPRSSRQRQPPHASQASQGEKDSFGTVTNAFNMELQALLQRSQPMQQQDFLESLGDSDDHGMEASN</sequence>
<feature type="compositionally biased region" description="Polar residues" evidence="1">
    <location>
        <begin position="391"/>
        <end position="404"/>
    </location>
</feature>
<feature type="transmembrane region" description="Helical" evidence="2">
    <location>
        <begin position="58"/>
        <end position="85"/>
    </location>
</feature>
<dbReference type="EMBL" id="BSXW01000213">
    <property type="protein sequence ID" value="GMF15033.1"/>
    <property type="molecule type" value="Genomic_DNA"/>
</dbReference>
<feature type="region of interest" description="Disordered" evidence="1">
    <location>
        <begin position="488"/>
        <end position="593"/>
    </location>
</feature>
<dbReference type="Proteomes" id="UP001165083">
    <property type="component" value="Unassembled WGS sequence"/>
</dbReference>
<proteinExistence type="predicted"/>
<feature type="compositionally biased region" description="Low complexity" evidence="1">
    <location>
        <begin position="519"/>
        <end position="542"/>
    </location>
</feature>
<evidence type="ECO:0000313" key="4">
    <source>
        <dbReference type="Proteomes" id="UP001165083"/>
    </source>
</evidence>
<protein>
    <submittedName>
        <fullName evidence="3">Unnamed protein product</fullName>
    </submittedName>
</protein>
<evidence type="ECO:0000313" key="3">
    <source>
        <dbReference type="EMBL" id="GMF15033.1"/>
    </source>
</evidence>
<comment type="caution">
    <text evidence="3">The sequence shown here is derived from an EMBL/GenBank/DDBJ whole genome shotgun (WGS) entry which is preliminary data.</text>
</comment>
<feature type="compositionally biased region" description="Polar residues" evidence="1">
    <location>
        <begin position="566"/>
        <end position="577"/>
    </location>
</feature>
<keyword evidence="4" id="KW-1185">Reference proteome</keyword>
<organism evidence="3 4">
    <name type="scientific">Phytophthora lilii</name>
    <dbReference type="NCBI Taxonomy" id="2077276"/>
    <lineage>
        <taxon>Eukaryota</taxon>
        <taxon>Sar</taxon>
        <taxon>Stramenopiles</taxon>
        <taxon>Oomycota</taxon>
        <taxon>Peronosporomycetes</taxon>
        <taxon>Peronosporales</taxon>
        <taxon>Peronosporaceae</taxon>
        <taxon>Phytophthora</taxon>
    </lineage>
</organism>
<feature type="transmembrane region" description="Helical" evidence="2">
    <location>
        <begin position="33"/>
        <end position="52"/>
    </location>
</feature>
<feature type="compositionally biased region" description="Basic and acidic residues" evidence="1">
    <location>
        <begin position="406"/>
        <end position="416"/>
    </location>
</feature>
<feature type="region of interest" description="Disordered" evidence="1">
    <location>
        <begin position="298"/>
        <end position="322"/>
    </location>
</feature>
<feature type="compositionally biased region" description="Basic and acidic residues" evidence="1">
    <location>
        <begin position="584"/>
        <end position="593"/>
    </location>
</feature>
<reference evidence="3" key="1">
    <citation type="submission" date="2023-04" db="EMBL/GenBank/DDBJ databases">
        <title>Phytophthora lilii NBRC 32176.</title>
        <authorList>
            <person name="Ichikawa N."/>
            <person name="Sato H."/>
            <person name="Tonouchi N."/>
        </authorList>
    </citation>
    <scope>NUCLEOTIDE SEQUENCE</scope>
    <source>
        <strain evidence="3">NBRC 32176</strain>
    </source>
</reference>